<evidence type="ECO:0000313" key="1">
    <source>
        <dbReference type="EMBL" id="MBM7415527.1"/>
    </source>
</evidence>
<name>A0ABS2KUG7_9NOCA</name>
<organism evidence="1 2">
    <name type="scientific">Rhodococcoides corynebacterioides</name>
    <dbReference type="NCBI Taxonomy" id="53972"/>
    <lineage>
        <taxon>Bacteria</taxon>
        <taxon>Bacillati</taxon>
        <taxon>Actinomycetota</taxon>
        <taxon>Actinomycetes</taxon>
        <taxon>Mycobacteriales</taxon>
        <taxon>Nocardiaceae</taxon>
        <taxon>Rhodococcoides</taxon>
    </lineage>
</organism>
<dbReference type="Proteomes" id="UP000703038">
    <property type="component" value="Unassembled WGS sequence"/>
</dbReference>
<gene>
    <name evidence="1" type="ORF">JOE42_002260</name>
</gene>
<dbReference type="EMBL" id="JAFBBK010000001">
    <property type="protein sequence ID" value="MBM7415527.1"/>
    <property type="molecule type" value="Genomic_DNA"/>
</dbReference>
<protein>
    <recommendedName>
        <fullName evidence="3">RNA polymerase subunit sigma-70</fullName>
    </recommendedName>
</protein>
<sequence length="131" mass="13745">MNYRTLIAQADISDAVRGVVKAAALEAGRFADSVVGTGPLPGTPEWDQEQNTSAPADRALAWHLLSLRVQVAAGLHGIETVIVLRMQGATWAAIGEAVGMSRQSAHERWSARVTGVLDPMGTGMPSIVAAD</sequence>
<comment type="caution">
    <text evidence="1">The sequence shown here is derived from an EMBL/GenBank/DDBJ whole genome shotgun (WGS) entry which is preliminary data.</text>
</comment>
<evidence type="ECO:0008006" key="3">
    <source>
        <dbReference type="Google" id="ProtNLM"/>
    </source>
</evidence>
<keyword evidence="2" id="KW-1185">Reference proteome</keyword>
<proteinExistence type="predicted"/>
<evidence type="ECO:0000313" key="2">
    <source>
        <dbReference type="Proteomes" id="UP000703038"/>
    </source>
</evidence>
<dbReference type="RefSeq" id="WP_204868562.1">
    <property type="nucleotide sequence ID" value="NZ_JAFBBK010000001.1"/>
</dbReference>
<reference evidence="1 2" key="1">
    <citation type="submission" date="2021-01" db="EMBL/GenBank/DDBJ databases">
        <title>Genomics of switchgrass bacterial isolates.</title>
        <authorList>
            <person name="Shade A."/>
        </authorList>
    </citation>
    <scope>NUCLEOTIDE SEQUENCE [LARGE SCALE GENOMIC DNA]</scope>
    <source>
        <strain evidence="1 2">PvP111</strain>
    </source>
</reference>
<accession>A0ABS2KUG7</accession>